<feature type="transmembrane region" description="Helical" evidence="12">
    <location>
        <begin position="193"/>
        <end position="218"/>
    </location>
</feature>
<keyword evidence="11 12" id="KW-0472">Membrane</keyword>
<keyword evidence="9 12" id="KW-0256">Endoplasmic reticulum</keyword>
<feature type="transmembrane region" description="Helical" evidence="12">
    <location>
        <begin position="140"/>
        <end position="158"/>
    </location>
</feature>
<dbReference type="GO" id="GO:0006506">
    <property type="term" value="P:GPI anchor biosynthetic process"/>
    <property type="evidence" value="ECO:0007669"/>
    <property type="project" value="UniProtKB-UniPathway"/>
</dbReference>
<feature type="transmembrane region" description="Helical" evidence="12">
    <location>
        <begin position="238"/>
        <end position="257"/>
    </location>
</feature>
<protein>
    <recommendedName>
        <fullName evidence="4 12">GPI mannosyltransferase 2</fullName>
        <ecNumber evidence="12">2.4.1.-</ecNumber>
    </recommendedName>
</protein>
<evidence type="ECO:0000256" key="11">
    <source>
        <dbReference type="ARBA" id="ARBA00023136"/>
    </source>
</evidence>
<keyword evidence="15" id="KW-1185">Reference proteome</keyword>
<dbReference type="InterPro" id="IPR007315">
    <property type="entry name" value="PIG-V/Gpi18"/>
</dbReference>
<evidence type="ECO:0000256" key="12">
    <source>
        <dbReference type="RuleBase" id="RU363112"/>
    </source>
</evidence>
<feature type="compositionally biased region" description="Basic and acidic residues" evidence="13">
    <location>
        <begin position="419"/>
        <end position="441"/>
    </location>
</feature>
<dbReference type="EMBL" id="JABEVY010000212">
    <property type="protein sequence ID" value="KAF5242311.1"/>
    <property type="molecule type" value="Genomic_DNA"/>
</dbReference>
<keyword evidence="7 12" id="KW-0808">Transferase</keyword>
<dbReference type="PANTHER" id="PTHR12468:SF2">
    <property type="entry name" value="GPI MANNOSYLTRANSFERASE 2"/>
    <property type="match status" value="1"/>
</dbReference>
<feature type="region of interest" description="Disordered" evidence="13">
    <location>
        <begin position="351"/>
        <end position="456"/>
    </location>
</feature>
<evidence type="ECO:0000256" key="5">
    <source>
        <dbReference type="ARBA" id="ARBA00022502"/>
    </source>
</evidence>
<evidence type="ECO:0000256" key="4">
    <source>
        <dbReference type="ARBA" id="ARBA00013795"/>
    </source>
</evidence>
<dbReference type="Proteomes" id="UP000573603">
    <property type="component" value="Unassembled WGS sequence"/>
</dbReference>
<feature type="compositionally biased region" description="Pro residues" evidence="13">
    <location>
        <begin position="382"/>
        <end position="402"/>
    </location>
</feature>
<dbReference type="Pfam" id="PF04188">
    <property type="entry name" value="Mannosyl_trans2"/>
    <property type="match status" value="1"/>
</dbReference>
<keyword evidence="10 12" id="KW-1133">Transmembrane helix</keyword>
<dbReference type="GO" id="GO:0004376">
    <property type="term" value="F:GPI mannosyltransferase activity"/>
    <property type="evidence" value="ECO:0007669"/>
    <property type="project" value="InterPro"/>
</dbReference>
<dbReference type="EC" id="2.4.1.-" evidence="12"/>
<evidence type="ECO:0000313" key="14">
    <source>
        <dbReference type="EMBL" id="KAF5242311.1"/>
    </source>
</evidence>
<comment type="caution">
    <text evidence="12">Lacks conserved residue(s) required for the propagation of feature annotation.</text>
</comment>
<evidence type="ECO:0000313" key="15">
    <source>
        <dbReference type="Proteomes" id="UP000573603"/>
    </source>
</evidence>
<feature type="compositionally biased region" description="Low complexity" evidence="13">
    <location>
        <begin position="353"/>
        <end position="363"/>
    </location>
</feature>
<dbReference type="GO" id="GO:0000009">
    <property type="term" value="F:alpha-1,6-mannosyltransferase activity"/>
    <property type="evidence" value="ECO:0007669"/>
    <property type="project" value="InterPro"/>
</dbReference>
<keyword evidence="6 12" id="KW-0328">Glycosyltransferase</keyword>
<sequence length="537" mass="58447">MGLLNHETNPISSLTAAFTAWKGLLLAIALGASVGPDYDTSTSLFFNIVHGPTTPVPALATRLTRWDALYFMHDAVKGKVYEQEWAFGIGLPAVVRGINGLFGLEGWDAIIAIAISHVSHLISVLALYQLTIVLCNDRKLAYLAAAVHILSPGGLFLSAPYAESTFACLSFVANLLFALSLKAGPDSLRRNISVIGAGFLYGISCVFRSNGLFGGVLFAVEAIKRLTALLGGFTFSKALRLVAPIIGGLFVAVGFVAPQILAWMRYCNVQDNGEQRPWCTRPLPSIYTFVQEEYWNVGFLRYWTPNQIPLFLLAAPMLTILIKSGTEVVREPSRGLRAMISGTDEQFRLLTDQQPPGQQPNQQPEHRSNGSSSTSHIVLGLPTPPPTPPPLNSGLPPLPSQPPDTTLGNGTGNCIEMLVETKEVETEEVNRQEQDVTRELEGQEQDETEELKEQGQDTAKTIFPASFHTDSLSQHSFLTSKKPSEATSGLSSTAKLILPSLRARRGNLQAIARNQASRACKPCSRQSLLYHALRARQ</sequence>
<reference evidence="14 15" key="1">
    <citation type="journal article" date="2020" name="BMC Genomics">
        <title>Correction to: Identification and distribution of gene clusters required for synthesis of sphingolipid metabolism inhibitors in diverse species of the filamentous fungus Fusarium.</title>
        <authorList>
            <person name="Kim H.S."/>
            <person name="Lohmar J.M."/>
            <person name="Busman M."/>
            <person name="Brown D.W."/>
            <person name="Naumann T.A."/>
            <person name="Divon H.H."/>
            <person name="Lysoe E."/>
            <person name="Uhlig S."/>
            <person name="Proctor R.H."/>
        </authorList>
    </citation>
    <scope>NUCLEOTIDE SEQUENCE [LARGE SCALE GENOMIC DNA]</scope>
    <source>
        <strain evidence="14 15">NRRL 25214</strain>
    </source>
</reference>
<keyword evidence="8 12" id="KW-0812">Transmembrane</keyword>
<proteinExistence type="inferred from homology"/>
<comment type="caution">
    <text evidence="14">The sequence shown here is derived from an EMBL/GenBank/DDBJ whole genome shotgun (WGS) entry which is preliminary data.</text>
</comment>
<feature type="transmembrane region" description="Helical" evidence="12">
    <location>
        <begin position="12"/>
        <end position="34"/>
    </location>
</feature>
<dbReference type="GO" id="GO:0031501">
    <property type="term" value="C:mannosyltransferase complex"/>
    <property type="evidence" value="ECO:0007669"/>
    <property type="project" value="TreeGrafter"/>
</dbReference>
<evidence type="ECO:0000256" key="10">
    <source>
        <dbReference type="ARBA" id="ARBA00022989"/>
    </source>
</evidence>
<dbReference type="AlphaFoldDB" id="A0A8H4ZA60"/>
<evidence type="ECO:0000256" key="9">
    <source>
        <dbReference type="ARBA" id="ARBA00022824"/>
    </source>
</evidence>
<feature type="transmembrane region" description="Helical" evidence="12">
    <location>
        <begin position="109"/>
        <end position="128"/>
    </location>
</feature>
<comment type="pathway">
    <text evidence="2 12">Glycolipid biosynthesis; glycosylphosphatidylinositol-anchor biosynthesis.</text>
</comment>
<comment type="subcellular location">
    <subcellularLocation>
        <location evidence="1 12">Endoplasmic reticulum membrane</location>
        <topology evidence="1 12">Multi-pass membrane protein</topology>
    </subcellularLocation>
</comment>
<evidence type="ECO:0000256" key="8">
    <source>
        <dbReference type="ARBA" id="ARBA00022692"/>
    </source>
</evidence>
<dbReference type="PANTHER" id="PTHR12468">
    <property type="entry name" value="GPI MANNOSYLTRANSFERASE 2"/>
    <property type="match status" value="1"/>
</dbReference>
<evidence type="ECO:0000256" key="1">
    <source>
        <dbReference type="ARBA" id="ARBA00004477"/>
    </source>
</evidence>
<evidence type="ECO:0000256" key="3">
    <source>
        <dbReference type="ARBA" id="ARBA00008698"/>
    </source>
</evidence>
<evidence type="ECO:0000256" key="13">
    <source>
        <dbReference type="SAM" id="MobiDB-lite"/>
    </source>
</evidence>
<evidence type="ECO:0000256" key="6">
    <source>
        <dbReference type="ARBA" id="ARBA00022676"/>
    </source>
</evidence>
<evidence type="ECO:0000256" key="7">
    <source>
        <dbReference type="ARBA" id="ARBA00022679"/>
    </source>
</evidence>
<comment type="function">
    <text evidence="12">Mannosyltransferase involved in glycosylphosphatidylinositol-anchor biosynthesis.</text>
</comment>
<gene>
    <name evidence="14" type="ORF">FANTH_8759</name>
</gene>
<name>A0A8H4ZA60_9HYPO</name>
<dbReference type="UniPathway" id="UPA00196"/>
<dbReference type="GO" id="GO:0005789">
    <property type="term" value="C:endoplasmic reticulum membrane"/>
    <property type="evidence" value="ECO:0007669"/>
    <property type="project" value="UniProtKB-SubCell"/>
</dbReference>
<keyword evidence="5 12" id="KW-0337">GPI-anchor biosynthesis</keyword>
<accession>A0A8H4ZA60</accession>
<evidence type="ECO:0000256" key="2">
    <source>
        <dbReference type="ARBA" id="ARBA00004687"/>
    </source>
</evidence>
<organism evidence="14 15">
    <name type="scientific">Fusarium anthophilum</name>
    <dbReference type="NCBI Taxonomy" id="48485"/>
    <lineage>
        <taxon>Eukaryota</taxon>
        <taxon>Fungi</taxon>
        <taxon>Dikarya</taxon>
        <taxon>Ascomycota</taxon>
        <taxon>Pezizomycotina</taxon>
        <taxon>Sordariomycetes</taxon>
        <taxon>Hypocreomycetidae</taxon>
        <taxon>Hypocreales</taxon>
        <taxon>Nectriaceae</taxon>
        <taxon>Fusarium</taxon>
        <taxon>Fusarium fujikuroi species complex</taxon>
    </lineage>
</organism>
<comment type="similarity">
    <text evidence="3 12">Belongs to the PIGV family.</text>
</comment>